<reference evidence="1" key="1">
    <citation type="submission" date="2021-01" db="EMBL/GenBank/DDBJ databases">
        <authorList>
            <person name="Kaushik A."/>
        </authorList>
    </citation>
    <scope>NUCLEOTIDE SEQUENCE</scope>
    <source>
        <strain evidence="1">AG6-10EEA</strain>
    </source>
</reference>
<dbReference type="AlphaFoldDB" id="A0A8H3DNI3"/>
<proteinExistence type="predicted"/>
<dbReference type="Proteomes" id="UP000663853">
    <property type="component" value="Unassembled WGS sequence"/>
</dbReference>
<dbReference type="EMBL" id="CAJMXA010003994">
    <property type="protein sequence ID" value="CAE6530575.1"/>
    <property type="molecule type" value="Genomic_DNA"/>
</dbReference>
<accession>A0A8H3DNI3</accession>
<evidence type="ECO:0000313" key="1">
    <source>
        <dbReference type="EMBL" id="CAE6530575.1"/>
    </source>
</evidence>
<organism evidence="1 2">
    <name type="scientific">Rhizoctonia solani</name>
    <dbReference type="NCBI Taxonomy" id="456999"/>
    <lineage>
        <taxon>Eukaryota</taxon>
        <taxon>Fungi</taxon>
        <taxon>Dikarya</taxon>
        <taxon>Basidiomycota</taxon>
        <taxon>Agaricomycotina</taxon>
        <taxon>Agaricomycetes</taxon>
        <taxon>Cantharellales</taxon>
        <taxon>Ceratobasidiaceae</taxon>
        <taxon>Rhizoctonia</taxon>
    </lineage>
</organism>
<evidence type="ECO:0000313" key="2">
    <source>
        <dbReference type="Proteomes" id="UP000663853"/>
    </source>
</evidence>
<name>A0A8H3DNI3_9AGAM</name>
<comment type="caution">
    <text evidence="1">The sequence shown here is derived from an EMBL/GenBank/DDBJ whole genome shotgun (WGS) entry which is preliminary data.</text>
</comment>
<gene>
    <name evidence="1" type="ORF">RDB_LOCUS167188</name>
</gene>
<sequence>MAFSFVAHEHRRDIDLARQCFTTHCIMAEITSYLGGDDLVQFSRASKWLYFSMWGSPFIWKKALGRVNVDVDLAVTPFRTLYTLSILWLTNDCMLCGHSTRNGILGTGEAATRLCNKCAVNVLVPAPDADQPPQFMQTLYHGGPHRHFKMTLRHGASRVRIPALQLHARPATLYRASRSAPKDPNYLAGSVILILRLITALIDIREQANRYLQRLMNNVYEGKQPQIPVRSLKISTIGSDYVALLPLSRGY</sequence>
<protein>
    <submittedName>
        <fullName evidence="1">Uncharacterized protein</fullName>
    </submittedName>
</protein>